<feature type="compositionally biased region" description="Basic and acidic residues" evidence="1">
    <location>
        <begin position="138"/>
        <end position="164"/>
    </location>
</feature>
<dbReference type="PANTHER" id="PTHR34194">
    <property type="entry name" value="F14J8.16 PROTEIN"/>
    <property type="match status" value="1"/>
</dbReference>
<gene>
    <name evidence="2" type="ORF">AYBTSS11_LOCUS23948</name>
</gene>
<dbReference type="Proteomes" id="UP001189624">
    <property type="component" value="Chromosome 8"/>
</dbReference>
<feature type="compositionally biased region" description="Polar residues" evidence="1">
    <location>
        <begin position="454"/>
        <end position="477"/>
    </location>
</feature>
<feature type="region of interest" description="Disordered" evidence="1">
    <location>
        <begin position="265"/>
        <end position="290"/>
    </location>
</feature>
<reference evidence="2" key="1">
    <citation type="submission" date="2023-10" db="EMBL/GenBank/DDBJ databases">
        <authorList>
            <person name="Domelevo Entfellner J.-B."/>
        </authorList>
    </citation>
    <scope>NUCLEOTIDE SEQUENCE</scope>
</reference>
<keyword evidence="3" id="KW-1185">Reference proteome</keyword>
<sequence length="629" mass="72363">MKMESARVVIDLDDYDMSENQIVPISGDYRLERRWKRFELSNKRVKRSHHGSGTRSSTKRRGNMASLIVQESHTLEDEVDEDYKLFLATYNPEDIDVISDGKVDGSDNDINIGYDSTHYDHQYRMFLEEERFHNDLELETERMRGSKNRVETKSRGDKGIDLVRKQTSGPIKSQPNLEAKRRLSKKRPHEDVSGEPKNKCHTESKGSKQRDETGSQAYKGSVSVRKRTGDPMKSQQNLEAKRGLSKKRTYEDVSGVAKNIYHTEMMKGSKQSSESGNKRTDSVRKQTSRTMKSQLNLEAKRGLSKKRPYEGVSVVPENICHSTELDVVDEDYQIFLNSCMDDHIPSELIGNISSVMQNSQVPDHVLSEVDEDYLQYLNSVRIVDDEVACLPERNTSKTDMPERNTLETDIPEKNISETDISEKNISETDMPEGNTSEVDMPEGNTSEADMPEGNTLNTDIPERNISNTVNVDGDSNSSEPDLILLEPDQIHENTPFVSSKTYDPSWFETETNPKGNWQLSAYDHPQFRTRLMNDLQRPYDQDEYERLLLEVHQKRRTERHVETRQGVVKSYCTTSVNKSYLELYPDLAEAIAEFKKTEKVLFLLRGFIFWLQNSSMLYACIGWEVKLRE</sequence>
<proteinExistence type="predicted"/>
<accession>A0AA86TDP6</accession>
<name>A0AA86TDP6_9FABA</name>
<feature type="compositionally biased region" description="Polar residues" evidence="1">
    <location>
        <begin position="433"/>
        <end position="447"/>
    </location>
</feature>
<evidence type="ECO:0000313" key="3">
    <source>
        <dbReference type="Proteomes" id="UP001189624"/>
    </source>
</evidence>
<evidence type="ECO:0000313" key="2">
    <source>
        <dbReference type="EMBL" id="CAJ1971939.1"/>
    </source>
</evidence>
<dbReference type="PANTHER" id="PTHR34194:SF27">
    <property type="match status" value="1"/>
</dbReference>
<feature type="compositionally biased region" description="Basic and acidic residues" evidence="1">
    <location>
        <begin position="394"/>
        <end position="426"/>
    </location>
</feature>
<dbReference type="EMBL" id="OY731405">
    <property type="protein sequence ID" value="CAJ1971939.1"/>
    <property type="molecule type" value="Genomic_DNA"/>
</dbReference>
<organism evidence="2 3">
    <name type="scientific">Sphenostylis stenocarpa</name>
    <dbReference type="NCBI Taxonomy" id="92480"/>
    <lineage>
        <taxon>Eukaryota</taxon>
        <taxon>Viridiplantae</taxon>
        <taxon>Streptophyta</taxon>
        <taxon>Embryophyta</taxon>
        <taxon>Tracheophyta</taxon>
        <taxon>Spermatophyta</taxon>
        <taxon>Magnoliopsida</taxon>
        <taxon>eudicotyledons</taxon>
        <taxon>Gunneridae</taxon>
        <taxon>Pentapetalae</taxon>
        <taxon>rosids</taxon>
        <taxon>fabids</taxon>
        <taxon>Fabales</taxon>
        <taxon>Fabaceae</taxon>
        <taxon>Papilionoideae</taxon>
        <taxon>50 kb inversion clade</taxon>
        <taxon>NPAAA clade</taxon>
        <taxon>indigoferoid/millettioid clade</taxon>
        <taxon>Phaseoleae</taxon>
        <taxon>Sphenostylis</taxon>
    </lineage>
</organism>
<evidence type="ECO:0000256" key="1">
    <source>
        <dbReference type="SAM" id="MobiDB-lite"/>
    </source>
</evidence>
<protein>
    <submittedName>
        <fullName evidence="2">Uncharacterized protein</fullName>
    </submittedName>
</protein>
<feature type="compositionally biased region" description="Polar residues" evidence="1">
    <location>
        <begin position="165"/>
        <end position="176"/>
    </location>
</feature>
<feature type="region of interest" description="Disordered" evidence="1">
    <location>
        <begin position="393"/>
        <end position="477"/>
    </location>
</feature>
<dbReference type="AlphaFoldDB" id="A0AA86TDP6"/>
<feature type="compositionally biased region" description="Basic and acidic residues" evidence="1">
    <location>
        <begin position="188"/>
        <end position="213"/>
    </location>
</feature>
<feature type="region of interest" description="Disordered" evidence="1">
    <location>
        <begin position="138"/>
        <end position="250"/>
    </location>
</feature>
<dbReference type="Gramene" id="rna-AYBTSS11_LOCUS23948">
    <property type="protein sequence ID" value="CAJ1971939.1"/>
    <property type="gene ID" value="gene-AYBTSS11_LOCUS23948"/>
</dbReference>